<keyword evidence="4" id="KW-1003">Cell membrane</keyword>
<evidence type="ECO:0000256" key="6">
    <source>
        <dbReference type="ARBA" id="ARBA00022842"/>
    </source>
</evidence>
<evidence type="ECO:0000256" key="8">
    <source>
        <dbReference type="ARBA" id="ARBA00023065"/>
    </source>
</evidence>
<feature type="transmembrane region" description="Helical" evidence="12">
    <location>
        <begin position="306"/>
        <end position="324"/>
    </location>
</feature>
<dbReference type="EMBL" id="PJZK01000023">
    <property type="protein sequence ID" value="PLR45201.1"/>
    <property type="molecule type" value="Genomic_DNA"/>
</dbReference>
<dbReference type="GO" id="GO:0000287">
    <property type="term" value="F:magnesium ion binding"/>
    <property type="evidence" value="ECO:0007669"/>
    <property type="project" value="TreeGrafter"/>
</dbReference>
<dbReference type="Proteomes" id="UP000234626">
    <property type="component" value="Unassembled WGS sequence"/>
</dbReference>
<evidence type="ECO:0000256" key="5">
    <source>
        <dbReference type="ARBA" id="ARBA00022692"/>
    </source>
</evidence>
<dbReference type="InterPro" id="IPR002523">
    <property type="entry name" value="MgTranspt_CorA/ZnTranspt_ZntB"/>
</dbReference>
<proteinExistence type="inferred from homology"/>
<dbReference type="SUPFAM" id="SSF143865">
    <property type="entry name" value="CorA soluble domain-like"/>
    <property type="match status" value="1"/>
</dbReference>
<dbReference type="GO" id="GO:0015095">
    <property type="term" value="F:magnesium ion transmembrane transporter activity"/>
    <property type="evidence" value="ECO:0007669"/>
    <property type="project" value="TreeGrafter"/>
</dbReference>
<feature type="transmembrane region" description="Helical" evidence="12">
    <location>
        <begin position="275"/>
        <end position="294"/>
    </location>
</feature>
<accession>A0A2N5EIX1</accession>
<dbReference type="PANTHER" id="PTHR46494">
    <property type="entry name" value="CORA FAMILY METAL ION TRANSPORTER (EUROFUNG)"/>
    <property type="match status" value="1"/>
</dbReference>
<keyword evidence="8" id="KW-0406">Ion transport</keyword>
<dbReference type="RefSeq" id="WP_072928371.1">
    <property type="nucleotide sequence ID" value="NZ_CP119395.1"/>
</dbReference>
<evidence type="ECO:0000256" key="2">
    <source>
        <dbReference type="ARBA" id="ARBA00009765"/>
    </source>
</evidence>
<keyword evidence="7 12" id="KW-1133">Transmembrane helix</keyword>
<dbReference type="PANTHER" id="PTHR46494:SF1">
    <property type="entry name" value="CORA FAMILY METAL ION TRANSPORTER (EUROFUNG)"/>
    <property type="match status" value="1"/>
</dbReference>
<evidence type="ECO:0000256" key="1">
    <source>
        <dbReference type="ARBA" id="ARBA00004651"/>
    </source>
</evidence>
<comment type="similarity">
    <text evidence="2">Belongs to the CorA metal ion transporter (MIT) (TC 1.A.35) family.</text>
</comment>
<comment type="catalytic activity">
    <reaction evidence="10">
        <text>Mg(2+)(in) = Mg(2+)(out)</text>
        <dbReference type="Rhea" id="RHEA:29827"/>
        <dbReference type="ChEBI" id="CHEBI:18420"/>
    </reaction>
</comment>
<dbReference type="OrthoDB" id="9803416at2"/>
<dbReference type="Gene3D" id="1.20.58.340">
    <property type="entry name" value="Magnesium transport protein CorA, transmembrane region"/>
    <property type="match status" value="2"/>
</dbReference>
<dbReference type="FunFam" id="1.20.58.340:FF:000004">
    <property type="entry name" value="Magnesium transport protein CorA"/>
    <property type="match status" value="1"/>
</dbReference>
<reference evidence="13 14" key="1">
    <citation type="submission" date="2017-12" db="EMBL/GenBank/DDBJ databases">
        <title>Characterization of six clinical isolates of Enterochimera gen. nov., a novel genus of the Yersiniaciae family and the three species Enterochimera arupensis sp. nov., Enterochimera coloradensis sp. nov, and Enterochimera californica sp. nov.</title>
        <authorList>
            <person name="Rossi A."/>
            <person name="Fisher M."/>
        </authorList>
    </citation>
    <scope>NUCLEOTIDE SEQUENCE [LARGE SCALE GENOMIC DNA]</scope>
    <source>
        <strain evidence="13 14">2016Iso1</strain>
    </source>
</reference>
<comment type="caution">
    <text evidence="13">The sequence shown here is derived from an EMBL/GenBank/DDBJ whole genome shotgun (WGS) entry which is preliminary data.</text>
</comment>
<keyword evidence="14" id="KW-1185">Reference proteome</keyword>
<dbReference type="AlphaFoldDB" id="A0A2N5EIX1"/>
<keyword evidence="5 12" id="KW-0812">Transmembrane</keyword>
<evidence type="ECO:0000256" key="3">
    <source>
        <dbReference type="ARBA" id="ARBA00022448"/>
    </source>
</evidence>
<name>A0A2N5EIX1_9GAMM</name>
<sequence length="332" mass="38261">MHTKNDQQQPSEQRVKSMAYRNGKAVGEVTSENISEMLAAPDTFIWLGLWQPDNDYLRHIQQEFNLHDLAIEDALTAHQRPKIEQYGDTFFIVAHTAQKIRDRIEYGETHLFYGKNFLITVRHGASSSYAKVREHAEQCPEQLARGPGYALYCVLDFIVDNYLGIVGEFSSQFEEIESRMFKTEFDQKAVRQVYHLRRHLLSLRNAAVPMQDICGQLLHHDGLLPKELRDYMRDVQDHAHQVIMLTDDMREMLTNATHVNLALVSVHQNEVVQRLAGWGAILALPTVVFSLYGMNFKDMPELDTSWGYPLTLGITVVGCLWLYLKLRRAGWL</sequence>
<protein>
    <submittedName>
        <fullName evidence="13">Magnesium and cobalt transport protein CorA</fullName>
    </submittedName>
</protein>
<comment type="subcellular location">
    <subcellularLocation>
        <location evidence="1">Cell membrane</location>
        <topology evidence="1">Multi-pass membrane protein</topology>
    </subcellularLocation>
</comment>
<dbReference type="SUPFAM" id="SSF144083">
    <property type="entry name" value="Magnesium transport protein CorA, transmembrane region"/>
    <property type="match status" value="1"/>
</dbReference>
<dbReference type="Pfam" id="PF01544">
    <property type="entry name" value="CorA"/>
    <property type="match status" value="1"/>
</dbReference>
<dbReference type="InterPro" id="IPR045863">
    <property type="entry name" value="CorA_TM1_TM2"/>
</dbReference>
<keyword evidence="3" id="KW-0813">Transport</keyword>
<dbReference type="InterPro" id="IPR045861">
    <property type="entry name" value="CorA_cytoplasmic_dom"/>
</dbReference>
<organism evidence="13 14">
    <name type="scientific">Chimaeribacter arupi</name>
    <dbReference type="NCBI Taxonomy" id="2060066"/>
    <lineage>
        <taxon>Bacteria</taxon>
        <taxon>Pseudomonadati</taxon>
        <taxon>Pseudomonadota</taxon>
        <taxon>Gammaproteobacteria</taxon>
        <taxon>Enterobacterales</taxon>
        <taxon>Yersiniaceae</taxon>
        <taxon>Chimaeribacter</taxon>
    </lineage>
</organism>
<dbReference type="GO" id="GO:0050897">
    <property type="term" value="F:cobalt ion binding"/>
    <property type="evidence" value="ECO:0007669"/>
    <property type="project" value="TreeGrafter"/>
</dbReference>
<gene>
    <name evidence="13" type="ORF">CYR34_18030</name>
</gene>
<evidence type="ECO:0000313" key="13">
    <source>
        <dbReference type="EMBL" id="PLR45201.1"/>
    </source>
</evidence>
<evidence type="ECO:0000256" key="7">
    <source>
        <dbReference type="ARBA" id="ARBA00022989"/>
    </source>
</evidence>
<evidence type="ECO:0000256" key="11">
    <source>
        <dbReference type="ARBA" id="ARBA00045497"/>
    </source>
</evidence>
<evidence type="ECO:0000256" key="4">
    <source>
        <dbReference type="ARBA" id="ARBA00022475"/>
    </source>
</evidence>
<evidence type="ECO:0000313" key="14">
    <source>
        <dbReference type="Proteomes" id="UP000234626"/>
    </source>
</evidence>
<evidence type="ECO:0000256" key="12">
    <source>
        <dbReference type="SAM" id="Phobius"/>
    </source>
</evidence>
<dbReference type="GO" id="GO:0005886">
    <property type="term" value="C:plasma membrane"/>
    <property type="evidence" value="ECO:0007669"/>
    <property type="project" value="UniProtKB-SubCell"/>
</dbReference>
<dbReference type="GO" id="GO:0015087">
    <property type="term" value="F:cobalt ion transmembrane transporter activity"/>
    <property type="evidence" value="ECO:0007669"/>
    <property type="project" value="TreeGrafter"/>
</dbReference>
<evidence type="ECO:0000256" key="10">
    <source>
        <dbReference type="ARBA" id="ARBA00034269"/>
    </source>
</evidence>
<evidence type="ECO:0000256" key="9">
    <source>
        <dbReference type="ARBA" id="ARBA00023136"/>
    </source>
</evidence>
<dbReference type="CDD" id="cd12830">
    <property type="entry name" value="MtCorA-like"/>
    <property type="match status" value="1"/>
</dbReference>
<comment type="function">
    <text evidence="11">Mediates influx of magnesium ions. Alternates between open and closed states. Activated by low cytoplasmic Mg(2+) levels. Inactive when cytoplasmic Mg(2+) levels are high.</text>
</comment>
<keyword evidence="9 12" id="KW-0472">Membrane</keyword>
<dbReference type="Gene3D" id="3.30.460.20">
    <property type="entry name" value="CorA soluble domain-like"/>
    <property type="match status" value="1"/>
</dbReference>
<keyword evidence="6" id="KW-0460">Magnesium</keyword>